<dbReference type="InterPro" id="IPR036388">
    <property type="entry name" value="WH-like_DNA-bd_sf"/>
</dbReference>
<reference evidence="2 3" key="1">
    <citation type="submission" date="2016-10" db="EMBL/GenBank/DDBJ databases">
        <authorList>
            <person name="de Groot N.N."/>
        </authorList>
    </citation>
    <scope>NUCLEOTIDE SEQUENCE [LARGE SCALE GENOMIC DNA]</scope>
    <source>
        <strain evidence="2 3">DSM 19547</strain>
    </source>
</reference>
<proteinExistence type="predicted"/>
<protein>
    <submittedName>
        <fullName evidence="2">Helix-turn-helix domain-containing protein</fullName>
    </submittedName>
</protein>
<feature type="region of interest" description="Disordered" evidence="1">
    <location>
        <begin position="130"/>
        <end position="151"/>
    </location>
</feature>
<sequence>MQLNFSPEGGFTALPHDLLHLPMTDGAFRLLVLLCSHANQHTGECYPSQKRLAEMMGKSRPSISAHLKELRDLGLVKTSETRNKVGGNGSLLYLVTFWKHWRHTLRTFLSKGQPPEGASQPAERYIETNHNHNNHSETKPSSDLPSPQKGSDPIVVTVAQKLVEEWQQLTRGVQYPCFNANVNPTLVEKTHAIVSQLVPEGEANPMITAVIKDHLRTLWTKLNVRCGEDTLSQQVFHLERSADPGHLLSRLSTYVQEQWRPHWRRPPSPEQFKNMLASAVPSEPSPGALVRILQSFLQRHQAASAQNSFV</sequence>
<dbReference type="GO" id="GO:0006355">
    <property type="term" value="P:regulation of DNA-templated transcription"/>
    <property type="evidence" value="ECO:0007669"/>
    <property type="project" value="UniProtKB-ARBA"/>
</dbReference>
<dbReference type="SUPFAM" id="SSF46785">
    <property type="entry name" value="Winged helix' DNA-binding domain"/>
    <property type="match status" value="1"/>
</dbReference>
<dbReference type="InterPro" id="IPR011991">
    <property type="entry name" value="ArsR-like_HTH"/>
</dbReference>
<dbReference type="InterPro" id="IPR036390">
    <property type="entry name" value="WH_DNA-bd_sf"/>
</dbReference>
<dbReference type="CDD" id="cd00090">
    <property type="entry name" value="HTH_ARSR"/>
    <property type="match status" value="1"/>
</dbReference>
<dbReference type="STRING" id="441119.SAMN04488047_13728"/>
<organism evidence="2 3">
    <name type="scientific">Tranquillimonas alkanivorans</name>
    <dbReference type="NCBI Taxonomy" id="441119"/>
    <lineage>
        <taxon>Bacteria</taxon>
        <taxon>Pseudomonadati</taxon>
        <taxon>Pseudomonadota</taxon>
        <taxon>Alphaproteobacteria</taxon>
        <taxon>Rhodobacterales</taxon>
        <taxon>Roseobacteraceae</taxon>
        <taxon>Tranquillimonas</taxon>
    </lineage>
</organism>
<dbReference type="Proteomes" id="UP000199356">
    <property type="component" value="Unassembled WGS sequence"/>
</dbReference>
<evidence type="ECO:0000256" key="1">
    <source>
        <dbReference type="SAM" id="MobiDB-lite"/>
    </source>
</evidence>
<dbReference type="Pfam" id="PF13730">
    <property type="entry name" value="HTH_36"/>
    <property type="match status" value="1"/>
</dbReference>
<evidence type="ECO:0000313" key="2">
    <source>
        <dbReference type="EMBL" id="SFQ12486.1"/>
    </source>
</evidence>
<accession>A0A1I5VZQ4</accession>
<keyword evidence="3" id="KW-1185">Reference proteome</keyword>
<dbReference type="OrthoDB" id="7860714at2"/>
<dbReference type="EMBL" id="FOXA01000037">
    <property type="protein sequence ID" value="SFQ12486.1"/>
    <property type="molecule type" value="Genomic_DNA"/>
</dbReference>
<dbReference type="AlphaFoldDB" id="A0A1I5VZQ4"/>
<dbReference type="RefSeq" id="WP_093425478.1">
    <property type="nucleotide sequence ID" value="NZ_FOXA01000037.1"/>
</dbReference>
<name>A0A1I5VZQ4_9RHOB</name>
<dbReference type="Gene3D" id="1.10.10.10">
    <property type="entry name" value="Winged helix-like DNA-binding domain superfamily/Winged helix DNA-binding domain"/>
    <property type="match status" value="1"/>
</dbReference>
<gene>
    <name evidence="2" type="ORF">SAMN04488047_13728</name>
</gene>
<feature type="compositionally biased region" description="Basic and acidic residues" evidence="1">
    <location>
        <begin position="130"/>
        <end position="140"/>
    </location>
</feature>
<evidence type="ECO:0000313" key="3">
    <source>
        <dbReference type="Proteomes" id="UP000199356"/>
    </source>
</evidence>